<evidence type="ECO:0000313" key="9">
    <source>
        <dbReference type="EMBL" id="VDH92317.1"/>
    </source>
</evidence>
<feature type="disulfide bond" evidence="6">
    <location>
        <begin position="449"/>
        <end position="458"/>
    </location>
</feature>
<dbReference type="Proteomes" id="UP000596742">
    <property type="component" value="Unassembled WGS sequence"/>
</dbReference>
<evidence type="ECO:0000256" key="3">
    <source>
        <dbReference type="ARBA" id="ARBA00022737"/>
    </source>
</evidence>
<evidence type="ECO:0000313" key="10">
    <source>
        <dbReference type="Proteomes" id="UP000596742"/>
    </source>
</evidence>
<dbReference type="AlphaFoldDB" id="A0A8B6BKR3"/>
<proteinExistence type="predicted"/>
<dbReference type="CDD" id="cd00054">
    <property type="entry name" value="EGF_CA"/>
    <property type="match status" value="2"/>
</dbReference>
<keyword evidence="5" id="KW-0325">Glycoprotein</keyword>
<evidence type="ECO:0000256" key="1">
    <source>
        <dbReference type="ARBA" id="ARBA00022536"/>
    </source>
</evidence>
<keyword evidence="1 6" id="KW-0245">EGF-like domain</keyword>
<dbReference type="Pfam" id="PF12661">
    <property type="entry name" value="hEGF"/>
    <property type="match status" value="1"/>
</dbReference>
<dbReference type="InterPro" id="IPR000742">
    <property type="entry name" value="EGF"/>
</dbReference>
<feature type="chain" id="PRO_5032724354" description="EGF-like domain-containing protein" evidence="7">
    <location>
        <begin position="22"/>
        <end position="460"/>
    </location>
</feature>
<dbReference type="PANTHER" id="PTHR24049">
    <property type="entry name" value="CRUMBS FAMILY MEMBER"/>
    <property type="match status" value="1"/>
</dbReference>
<keyword evidence="4 6" id="KW-1015">Disulfide bond</keyword>
<name>A0A8B6BKR3_MYTGA</name>
<dbReference type="PROSITE" id="PS00022">
    <property type="entry name" value="EGF_1"/>
    <property type="match status" value="2"/>
</dbReference>
<gene>
    <name evidence="9" type="ORF">MGAL_10B020843</name>
</gene>
<keyword evidence="2 7" id="KW-0732">Signal</keyword>
<organism evidence="9 10">
    <name type="scientific">Mytilus galloprovincialis</name>
    <name type="common">Mediterranean mussel</name>
    <dbReference type="NCBI Taxonomy" id="29158"/>
    <lineage>
        <taxon>Eukaryota</taxon>
        <taxon>Metazoa</taxon>
        <taxon>Spiralia</taxon>
        <taxon>Lophotrochozoa</taxon>
        <taxon>Mollusca</taxon>
        <taxon>Bivalvia</taxon>
        <taxon>Autobranchia</taxon>
        <taxon>Pteriomorphia</taxon>
        <taxon>Mytilida</taxon>
        <taxon>Mytiloidea</taxon>
        <taxon>Mytilidae</taxon>
        <taxon>Mytilinae</taxon>
        <taxon>Mytilus</taxon>
    </lineage>
</organism>
<dbReference type="InterPro" id="IPR001881">
    <property type="entry name" value="EGF-like_Ca-bd_dom"/>
</dbReference>
<dbReference type="PROSITE" id="PS00010">
    <property type="entry name" value="ASX_HYDROXYL"/>
    <property type="match status" value="2"/>
</dbReference>
<dbReference type="EMBL" id="UYJE01000329">
    <property type="protein sequence ID" value="VDH92317.1"/>
    <property type="molecule type" value="Genomic_DNA"/>
</dbReference>
<comment type="caution">
    <text evidence="9">The sequence shown here is derived from an EMBL/GenBank/DDBJ whole genome shotgun (WGS) entry which is preliminary data.</text>
</comment>
<dbReference type="OrthoDB" id="430340at2759"/>
<dbReference type="SUPFAM" id="SSF57196">
    <property type="entry name" value="EGF/Laminin"/>
    <property type="match status" value="2"/>
</dbReference>
<dbReference type="PROSITE" id="PS50026">
    <property type="entry name" value="EGF_3"/>
    <property type="match status" value="2"/>
</dbReference>
<feature type="non-terminal residue" evidence="9">
    <location>
        <position position="460"/>
    </location>
</feature>
<protein>
    <recommendedName>
        <fullName evidence="8">EGF-like domain-containing protein</fullName>
    </recommendedName>
</protein>
<evidence type="ECO:0000259" key="8">
    <source>
        <dbReference type="PROSITE" id="PS50026"/>
    </source>
</evidence>
<feature type="disulfide bond" evidence="6">
    <location>
        <begin position="411"/>
        <end position="420"/>
    </location>
</feature>
<evidence type="ECO:0000256" key="5">
    <source>
        <dbReference type="ARBA" id="ARBA00023180"/>
    </source>
</evidence>
<dbReference type="InterPro" id="IPR013032">
    <property type="entry name" value="EGF-like_CS"/>
</dbReference>
<accession>A0A8B6BKR3</accession>
<dbReference type="InterPro" id="IPR051022">
    <property type="entry name" value="Notch_Cell-Fate_Det"/>
</dbReference>
<evidence type="ECO:0000256" key="4">
    <source>
        <dbReference type="ARBA" id="ARBA00023157"/>
    </source>
</evidence>
<sequence length="460" mass="50328">MFLKSFILVYILFANINKCVATHFRGGTISWKYLYASNEVEITYRLTFRRGAFDRHECNDSTIMNGDLVTGEGSLQCISGCSNVATIVPSMNYYCTDYSVDEDWTSGQDSTTYTFSATTTNVFHFGYQACCWITLVEANYGDTTTAYWSLLTTANLTTRIDTGKINISPISAMQPILRLKQGCSYSIKIPVADDDGDIVRCRWSTKSPDDECGEVCNTLSTSIINEDDCVLQYTASGSTGWYAVALQIEDYATSIDTKPMSSVALQFMIYVLNSTELCDDAPNVLNLMDDNGTVASIALNSSFFQTIIADSGSTSVSISEITTVSPIGMIKTHLLPYGSSGTQWHINVTWTPSESQTGSHIFCYTAVNNFGQASIPTCTTIEVDDVDDCASNPCKQGGTCNNHVSRYSCTCPLSHTGKQCETEIDFCQGVHCQNGGTCIDGLFTYTCNCAEYHTGVNCET</sequence>
<keyword evidence="10" id="KW-1185">Reference proteome</keyword>
<feature type="domain" description="EGF-like" evidence="8">
    <location>
        <begin position="423"/>
        <end position="459"/>
    </location>
</feature>
<dbReference type="Gene3D" id="2.10.25.10">
    <property type="entry name" value="Laminin"/>
    <property type="match status" value="2"/>
</dbReference>
<dbReference type="SMART" id="SM00181">
    <property type="entry name" value="EGF"/>
    <property type="match status" value="2"/>
</dbReference>
<keyword evidence="3" id="KW-0677">Repeat</keyword>
<feature type="domain" description="EGF-like" evidence="8">
    <location>
        <begin position="385"/>
        <end position="421"/>
    </location>
</feature>
<evidence type="ECO:0000256" key="6">
    <source>
        <dbReference type="PROSITE-ProRule" id="PRU00076"/>
    </source>
</evidence>
<dbReference type="Pfam" id="PF00008">
    <property type="entry name" value="EGF"/>
    <property type="match status" value="1"/>
</dbReference>
<dbReference type="PRINTS" id="PR00010">
    <property type="entry name" value="EGFBLOOD"/>
</dbReference>
<reference evidence="9" key="1">
    <citation type="submission" date="2018-11" db="EMBL/GenBank/DDBJ databases">
        <authorList>
            <person name="Alioto T."/>
            <person name="Alioto T."/>
        </authorList>
    </citation>
    <scope>NUCLEOTIDE SEQUENCE</scope>
</reference>
<evidence type="ECO:0000256" key="2">
    <source>
        <dbReference type="ARBA" id="ARBA00022729"/>
    </source>
</evidence>
<dbReference type="GO" id="GO:0005509">
    <property type="term" value="F:calcium ion binding"/>
    <property type="evidence" value="ECO:0007669"/>
    <property type="project" value="InterPro"/>
</dbReference>
<feature type="signal peptide" evidence="7">
    <location>
        <begin position="1"/>
        <end position="21"/>
    </location>
</feature>
<evidence type="ECO:0000256" key="7">
    <source>
        <dbReference type="SAM" id="SignalP"/>
    </source>
</evidence>
<dbReference type="SMART" id="SM00179">
    <property type="entry name" value="EGF_CA"/>
    <property type="match status" value="2"/>
</dbReference>
<dbReference type="FunFam" id="2.10.25.10:FF:000321">
    <property type="entry name" value="Protein delta homolog 1"/>
    <property type="match status" value="1"/>
</dbReference>
<comment type="caution">
    <text evidence="6">Lacks conserved residue(s) required for the propagation of feature annotation.</text>
</comment>
<dbReference type="InterPro" id="IPR000152">
    <property type="entry name" value="EGF-type_Asp/Asn_hydroxyl_site"/>
</dbReference>